<evidence type="ECO:0000313" key="5">
    <source>
        <dbReference type="Proteomes" id="UP000179145"/>
    </source>
</evidence>
<dbReference type="SMART" id="SM00028">
    <property type="entry name" value="TPR"/>
    <property type="match status" value="4"/>
</dbReference>
<evidence type="ECO:0000256" key="2">
    <source>
        <dbReference type="ARBA" id="ARBA00022803"/>
    </source>
</evidence>
<dbReference type="InterPro" id="IPR019734">
    <property type="entry name" value="TPR_rpt"/>
</dbReference>
<keyword evidence="3" id="KW-0732">Signal</keyword>
<keyword evidence="2" id="KW-0802">TPR repeat</keyword>
<dbReference type="SUPFAM" id="SSF48452">
    <property type="entry name" value="TPR-like"/>
    <property type="match status" value="2"/>
</dbReference>
<name>A0A1D8UVD3_9PROT</name>
<feature type="chain" id="PRO_5009439133" evidence="3">
    <location>
        <begin position="29"/>
        <end position="583"/>
    </location>
</feature>
<evidence type="ECO:0000256" key="3">
    <source>
        <dbReference type="SAM" id="SignalP"/>
    </source>
</evidence>
<dbReference type="OrthoDB" id="9766710at2"/>
<dbReference type="STRING" id="153496.A0U89_11105"/>
<reference evidence="4 5" key="1">
    <citation type="journal article" date="2016" name="Microb. Cell Fact.">
        <title>Dissection of exopolysaccharide biosynthesis in Kozakia baliensis.</title>
        <authorList>
            <person name="Brandt J.U."/>
            <person name="Jakob F."/>
            <person name="Behr J."/>
            <person name="Geissler A.J."/>
            <person name="Vogel R.F."/>
        </authorList>
    </citation>
    <scope>NUCLEOTIDE SEQUENCE [LARGE SCALE GENOMIC DNA]</scope>
    <source>
        <strain evidence="4 5">DSM 14400</strain>
    </source>
</reference>
<dbReference type="Gene3D" id="1.25.40.10">
    <property type="entry name" value="Tetratricopeptide repeat domain"/>
    <property type="match status" value="2"/>
</dbReference>
<dbReference type="KEGG" id="kba:A0U89_11105"/>
<proteinExistence type="predicted"/>
<dbReference type="AlphaFoldDB" id="A0A1D8UVD3"/>
<dbReference type="PANTHER" id="PTHR45586">
    <property type="entry name" value="TPR REPEAT-CONTAINING PROTEIN PA4667"/>
    <property type="match status" value="1"/>
</dbReference>
<accession>A0A1D8UVD3</accession>
<dbReference type="EMBL" id="CP014674">
    <property type="protein sequence ID" value="AOX17604.1"/>
    <property type="molecule type" value="Genomic_DNA"/>
</dbReference>
<evidence type="ECO:0000256" key="1">
    <source>
        <dbReference type="ARBA" id="ARBA00022737"/>
    </source>
</evidence>
<dbReference type="InterPro" id="IPR011990">
    <property type="entry name" value="TPR-like_helical_dom_sf"/>
</dbReference>
<dbReference type="Pfam" id="PF13432">
    <property type="entry name" value="TPR_16"/>
    <property type="match status" value="1"/>
</dbReference>
<keyword evidence="5" id="KW-1185">Reference proteome</keyword>
<dbReference type="RefSeq" id="WP_070403177.1">
    <property type="nucleotide sequence ID" value="NZ_BJVW01000001.1"/>
</dbReference>
<dbReference type="InterPro" id="IPR051012">
    <property type="entry name" value="CellSynth/LPSAsmb/PSIAsmb"/>
</dbReference>
<protein>
    <submittedName>
        <fullName evidence="4">Uncharacterized protein</fullName>
    </submittedName>
</protein>
<feature type="signal peptide" evidence="3">
    <location>
        <begin position="1"/>
        <end position="28"/>
    </location>
</feature>
<dbReference type="Pfam" id="PF14559">
    <property type="entry name" value="TPR_19"/>
    <property type="match status" value="1"/>
</dbReference>
<gene>
    <name evidence="4" type="ORF">A0U89_11105</name>
</gene>
<sequence length="583" mass="63318">MMQTKRSLAKRFLVACFPVMLCAPMAHAEPDLPYSLSGDLLGGIVSMQRNNIADADIALSAAIQHGLKEPAFIAMAMRYAAMDSGPEAAARAAQLAALLPKENLAKLILGNAALHDRQWLKAVGYYTPSPVSGGFLNIAGPSLRAWSLYGAGQGHLALGRLQAETRHDIMGSLNALQAARIATALNDGRASSLFAQARAHLELTPPILRVMITYEHANWLARQGKRAEAERELHSLGDALPAFQLVSSRLRLSPKAPPLTPQQGAASFYVGLSALLGEVPVHDATDDSQAKEMRQFNILMLRQALWLQPDLTLAKILLGEELRTDKQLDAAQAVLEGVSADDPLAPLSDHTQAQIALQRHDLQAALRALQRVAAADPNNPDVLNELAVTQDQLGQSDAAVTTFTRAISHISVMQARVWPLLLGRAIAYDHLHQRDKAQADLDRALALAPREPMLLNYAGYSAVEHDEQPKRALELLKRAVEVAPDDPEIRDSYAWALLKQQGDLQGALPLLLSSANAAPSDPEIAYHLGVAYWYEGRQLEARDQWNQALNDKPEPETRTLIEAALAHGPDLAIMRGHPIPASK</sequence>
<dbReference type="eggNOG" id="COG0457">
    <property type="taxonomic scope" value="Bacteria"/>
</dbReference>
<organism evidence="4 5">
    <name type="scientific">Kozakia baliensis</name>
    <dbReference type="NCBI Taxonomy" id="153496"/>
    <lineage>
        <taxon>Bacteria</taxon>
        <taxon>Pseudomonadati</taxon>
        <taxon>Pseudomonadota</taxon>
        <taxon>Alphaproteobacteria</taxon>
        <taxon>Acetobacterales</taxon>
        <taxon>Acetobacteraceae</taxon>
        <taxon>Kozakia</taxon>
    </lineage>
</organism>
<evidence type="ECO:0000313" key="4">
    <source>
        <dbReference type="EMBL" id="AOX17604.1"/>
    </source>
</evidence>
<keyword evidence="1" id="KW-0677">Repeat</keyword>
<dbReference type="PANTHER" id="PTHR45586:SF1">
    <property type="entry name" value="LIPOPOLYSACCHARIDE ASSEMBLY PROTEIN B"/>
    <property type="match status" value="1"/>
</dbReference>
<dbReference type="Proteomes" id="UP000179145">
    <property type="component" value="Chromosome"/>
</dbReference>